<evidence type="ECO:0000313" key="2">
    <source>
        <dbReference type="EMBL" id="SFK17538.1"/>
    </source>
</evidence>
<accession>A0A1I3XDC0</accession>
<dbReference type="GeneID" id="98667095"/>
<dbReference type="EMBL" id="FORY01000049">
    <property type="protein sequence ID" value="SFK17538.1"/>
    <property type="molecule type" value="Genomic_DNA"/>
</dbReference>
<proteinExistence type="predicted"/>
<dbReference type="OrthoDB" id="5918037at2"/>
<keyword evidence="3" id="KW-1185">Reference proteome</keyword>
<feature type="region of interest" description="Disordered" evidence="1">
    <location>
        <begin position="68"/>
        <end position="94"/>
    </location>
</feature>
<reference evidence="2 3" key="1">
    <citation type="submission" date="2016-10" db="EMBL/GenBank/DDBJ databases">
        <authorList>
            <person name="de Groot N.N."/>
        </authorList>
    </citation>
    <scope>NUCLEOTIDE SEQUENCE [LARGE SCALE GENOMIC DNA]</scope>
    <source>
        <strain evidence="2 3">CGMCC 1.8891</strain>
    </source>
</reference>
<evidence type="ECO:0000313" key="3">
    <source>
        <dbReference type="Proteomes" id="UP000183299"/>
    </source>
</evidence>
<dbReference type="RefSeq" id="WP_066601528.1">
    <property type="nucleotide sequence ID" value="NZ_FORY01000049.1"/>
</dbReference>
<dbReference type="Proteomes" id="UP000183299">
    <property type="component" value="Unassembled WGS sequence"/>
</dbReference>
<name>A0A1I3XDC0_9RHOB</name>
<sequence>MVAMSGFENEVTRTYQLLGGKRTINAPIDTALDALDLIVKGLPLSALLHLVNEIPMLSSRDTLEKAISISPRPLQRHKKEGIPKPLGLEQSNRI</sequence>
<gene>
    <name evidence="2" type="ORF">SAMN04488138_1492</name>
</gene>
<dbReference type="AlphaFoldDB" id="A0A1I3XDC0"/>
<protein>
    <submittedName>
        <fullName evidence="2">Uncharacterized protein</fullName>
    </submittedName>
</protein>
<evidence type="ECO:0000256" key="1">
    <source>
        <dbReference type="SAM" id="MobiDB-lite"/>
    </source>
</evidence>
<organism evidence="2 3">
    <name type="scientific">Celeribacter halophilus</name>
    <dbReference type="NCBI Taxonomy" id="576117"/>
    <lineage>
        <taxon>Bacteria</taxon>
        <taxon>Pseudomonadati</taxon>
        <taxon>Pseudomonadota</taxon>
        <taxon>Alphaproteobacteria</taxon>
        <taxon>Rhodobacterales</taxon>
        <taxon>Roseobacteraceae</taxon>
        <taxon>Celeribacter</taxon>
    </lineage>
</organism>
<dbReference type="STRING" id="576117.SAMN04488138_1492"/>